<dbReference type="STRING" id="660025.F9F963"/>
<sequence>MWKRWASNFIKRQPELKACRFRRYDYKRAKYEDPEGTRGWLALVENTIAKYSIDTSHIYNFDKTGFMMSIILTGMVVTSAESSFKAKLAYPGNREWVMMIQGVSSEGWCVSPFAVVAGENHLSTWYRESPLPQDWDTATTDNG</sequence>
<evidence type="ECO:0000313" key="1">
    <source>
        <dbReference type="EMBL" id="EGU86545.1"/>
    </source>
</evidence>
<evidence type="ECO:0008006" key="2">
    <source>
        <dbReference type="Google" id="ProtNLM"/>
    </source>
</evidence>
<comment type="caution">
    <text evidence="1">The sequence shown here is derived from an EMBL/GenBank/DDBJ whole genome shotgun (WGS) entry which is preliminary data.</text>
</comment>
<proteinExistence type="predicted"/>
<name>F9F963_FUSOF</name>
<dbReference type="OrthoDB" id="5231586at2759"/>
<accession>F9F963</accession>
<dbReference type="AlphaFoldDB" id="F9F963"/>
<organism evidence="1">
    <name type="scientific">Fusarium oxysporum (strain Fo5176)</name>
    <name type="common">Fusarium vascular wilt</name>
    <dbReference type="NCBI Taxonomy" id="660025"/>
    <lineage>
        <taxon>Eukaryota</taxon>
        <taxon>Fungi</taxon>
        <taxon>Dikarya</taxon>
        <taxon>Ascomycota</taxon>
        <taxon>Pezizomycotina</taxon>
        <taxon>Sordariomycetes</taxon>
        <taxon>Hypocreomycetidae</taxon>
        <taxon>Hypocreales</taxon>
        <taxon>Nectriaceae</taxon>
        <taxon>Fusarium</taxon>
        <taxon>Fusarium oxysporum species complex</taxon>
    </lineage>
</organism>
<dbReference type="EMBL" id="AFQF01000975">
    <property type="protein sequence ID" value="EGU86545.1"/>
    <property type="molecule type" value="Genomic_DNA"/>
</dbReference>
<reference evidence="1" key="1">
    <citation type="journal article" date="2012" name="Mol. Plant Microbe Interact.">
        <title>A highly conserved effector in Fusarium oxysporum is required for full virulence on Arabidopsis.</title>
        <authorList>
            <person name="Thatcher L.F."/>
            <person name="Gardiner D.M."/>
            <person name="Kazan K."/>
            <person name="Manners J."/>
        </authorList>
    </citation>
    <scope>NUCLEOTIDE SEQUENCE [LARGE SCALE GENOMIC DNA]</scope>
    <source>
        <strain evidence="1">Fo5176</strain>
    </source>
</reference>
<gene>
    <name evidence="1" type="ORF">FOXB_02938</name>
</gene>
<protein>
    <recommendedName>
        <fullName evidence="2">DDE-1 domain-containing protein</fullName>
    </recommendedName>
</protein>